<gene>
    <name evidence="1" type="ORF">OPKNFCMD_0461</name>
</gene>
<evidence type="ECO:0008006" key="3">
    <source>
        <dbReference type="Google" id="ProtNLM"/>
    </source>
</evidence>
<dbReference type="EMBL" id="BPQH01000001">
    <property type="protein sequence ID" value="GJD47751.1"/>
    <property type="molecule type" value="Genomic_DNA"/>
</dbReference>
<dbReference type="NCBIfam" id="TIGR03373">
    <property type="entry name" value="VI_minor_4"/>
    <property type="match status" value="1"/>
</dbReference>
<dbReference type="Proteomes" id="UP001055167">
    <property type="component" value="Unassembled WGS sequence"/>
</dbReference>
<proteinExistence type="predicted"/>
<organism evidence="1 2">
    <name type="scientific">Methylobacterium crusticola</name>
    <dbReference type="NCBI Taxonomy" id="1697972"/>
    <lineage>
        <taxon>Bacteria</taxon>
        <taxon>Pseudomonadati</taxon>
        <taxon>Pseudomonadota</taxon>
        <taxon>Alphaproteobacteria</taxon>
        <taxon>Hyphomicrobiales</taxon>
        <taxon>Methylobacteriaceae</taxon>
        <taxon>Methylobacterium</taxon>
    </lineage>
</organism>
<keyword evidence="2" id="KW-1185">Reference proteome</keyword>
<reference evidence="1" key="2">
    <citation type="submission" date="2021-08" db="EMBL/GenBank/DDBJ databases">
        <authorList>
            <person name="Tani A."/>
            <person name="Ola A."/>
            <person name="Ogura Y."/>
            <person name="Katsura K."/>
            <person name="Hayashi T."/>
        </authorList>
    </citation>
    <scope>NUCLEOTIDE SEQUENCE</scope>
    <source>
        <strain evidence="1">KCTC 52305</strain>
    </source>
</reference>
<sequence>MRCGLYGKLPAKRDFVATGAPREFLAVWEPWVQGGVAASRLSLGAQWQSAFLQAPIWRFWLGRDLCGATTLGALMPSVDGVGRYFPLALFARAEPGESPAPPEIDAQDAWMAALEEILLSALAPETSLEQVTASLEALGPPASPAPAAHEGVARLVPAGWTSAFSEEEGAAPALGRLRQADLGRACAASSFWWTLGGGDFAPRALVTPGLPANALFSAMLTGALPLQSGAGRFEK</sequence>
<evidence type="ECO:0000313" key="1">
    <source>
        <dbReference type="EMBL" id="GJD47751.1"/>
    </source>
</evidence>
<name>A0ABQ4QSU4_9HYPH</name>
<dbReference type="InterPro" id="IPR017748">
    <property type="entry name" value="TagF"/>
</dbReference>
<protein>
    <recommendedName>
        <fullName evidence="3">Type VI secretion system-associated protein TagF</fullName>
    </recommendedName>
</protein>
<dbReference type="PIRSF" id="PIRSF029287">
    <property type="entry name" value="UCP029287"/>
    <property type="match status" value="1"/>
</dbReference>
<evidence type="ECO:0000313" key="2">
    <source>
        <dbReference type="Proteomes" id="UP001055167"/>
    </source>
</evidence>
<reference evidence="1" key="1">
    <citation type="journal article" date="2021" name="Front. Microbiol.">
        <title>Comprehensive Comparative Genomics and Phenotyping of Methylobacterium Species.</title>
        <authorList>
            <person name="Alessa O."/>
            <person name="Ogura Y."/>
            <person name="Fujitani Y."/>
            <person name="Takami H."/>
            <person name="Hayashi T."/>
            <person name="Sahin N."/>
            <person name="Tani A."/>
        </authorList>
    </citation>
    <scope>NUCLEOTIDE SEQUENCE</scope>
    <source>
        <strain evidence="1">KCTC 52305</strain>
    </source>
</reference>
<comment type="caution">
    <text evidence="1">The sequence shown here is derived from an EMBL/GenBank/DDBJ whole genome shotgun (WGS) entry which is preliminary data.</text>
</comment>
<accession>A0ABQ4QSU4</accession>
<dbReference type="InterPro" id="IPR038225">
    <property type="entry name" value="TagF_sf"/>
</dbReference>
<dbReference type="Gene3D" id="3.40.1730.10">
    <property type="entry name" value="pa0076 domain"/>
    <property type="match status" value="1"/>
</dbReference>
<dbReference type="Pfam" id="PF09867">
    <property type="entry name" value="TagF_N"/>
    <property type="match status" value="1"/>
</dbReference>
<dbReference type="RefSeq" id="WP_128562801.1">
    <property type="nucleotide sequence ID" value="NZ_BPQH01000001.1"/>
</dbReference>